<protein>
    <submittedName>
        <fullName evidence="5">Plasma membrane calcium-transporting ATPase 2-like</fullName>
    </submittedName>
</protein>
<evidence type="ECO:0000313" key="4">
    <source>
        <dbReference type="Proteomes" id="UP000694941"/>
    </source>
</evidence>
<dbReference type="PANTHER" id="PTHR24093:SF369">
    <property type="entry name" value="CALCIUM-TRANSPORTING ATPASE"/>
    <property type="match status" value="1"/>
</dbReference>
<dbReference type="SUPFAM" id="SSF81665">
    <property type="entry name" value="Calcium ATPase, transmembrane domain M"/>
    <property type="match status" value="1"/>
</dbReference>
<accession>A0ABM1BYL0</accession>
<feature type="non-terminal residue" evidence="5">
    <location>
        <position position="172"/>
    </location>
</feature>
<dbReference type="InterPro" id="IPR004014">
    <property type="entry name" value="ATPase_P-typ_cation-transptr_N"/>
</dbReference>
<proteinExistence type="predicted"/>
<reference evidence="5" key="1">
    <citation type="submission" date="2025-08" db="UniProtKB">
        <authorList>
            <consortium name="RefSeq"/>
        </authorList>
    </citation>
    <scope>IDENTIFICATION</scope>
    <source>
        <tissue evidence="5">Muscle</tissue>
    </source>
</reference>
<dbReference type="GeneID" id="106474984"/>
<dbReference type="PANTHER" id="PTHR24093">
    <property type="entry name" value="CATION TRANSPORTING ATPASE"/>
    <property type="match status" value="1"/>
</dbReference>
<gene>
    <name evidence="5" type="primary">LOC106474984</name>
</gene>
<comment type="subcellular location">
    <subcellularLocation>
        <location evidence="1">Endomembrane system</location>
        <topology evidence="1">Multi-pass membrane protein</topology>
    </subcellularLocation>
</comment>
<dbReference type="Gene3D" id="1.20.1110.10">
    <property type="entry name" value="Calcium-transporting ATPase, transmembrane domain"/>
    <property type="match status" value="1"/>
</dbReference>
<keyword evidence="4" id="KW-1185">Reference proteome</keyword>
<dbReference type="Gene3D" id="2.70.150.10">
    <property type="entry name" value="Calcium-transporting ATPase, cytoplasmic transduction domain A"/>
    <property type="match status" value="1"/>
</dbReference>
<evidence type="ECO:0000313" key="5">
    <source>
        <dbReference type="RefSeq" id="XP_013791136.1"/>
    </source>
</evidence>
<evidence type="ECO:0000256" key="1">
    <source>
        <dbReference type="ARBA" id="ARBA00004127"/>
    </source>
</evidence>
<organism evidence="4 5">
    <name type="scientific">Limulus polyphemus</name>
    <name type="common">Atlantic horseshoe crab</name>
    <dbReference type="NCBI Taxonomy" id="6850"/>
    <lineage>
        <taxon>Eukaryota</taxon>
        <taxon>Metazoa</taxon>
        <taxon>Ecdysozoa</taxon>
        <taxon>Arthropoda</taxon>
        <taxon>Chelicerata</taxon>
        <taxon>Merostomata</taxon>
        <taxon>Xiphosura</taxon>
        <taxon>Limulidae</taxon>
        <taxon>Limulus</taxon>
    </lineage>
</organism>
<dbReference type="Pfam" id="PF00690">
    <property type="entry name" value="Cation_ATPase_N"/>
    <property type="match status" value="1"/>
</dbReference>
<dbReference type="InterPro" id="IPR023298">
    <property type="entry name" value="ATPase_P-typ_TM_dom_sf"/>
</dbReference>
<name>A0ABM1BYL0_LIMPO</name>
<keyword evidence="2" id="KW-0460">Magnesium</keyword>
<sequence>MYITKRCLINTNLVDHVDTTWPELDISREETSVSGHQTLFPVIFLKTNCCVMEGATDGRPTQYGLACKELQELMETRGFEAIETIIGRYGSVQEICRKLYTSPTEGLSGSAADLEHRRETFGPNVIPPKPPKTFLQLVWEALQDVTLIILQVAAFISLGLAFYEPPANIENE</sequence>
<dbReference type="Proteomes" id="UP000694941">
    <property type="component" value="Unplaced"/>
</dbReference>
<dbReference type="RefSeq" id="XP_013791136.1">
    <property type="nucleotide sequence ID" value="XM_013935682.1"/>
</dbReference>
<dbReference type="SMART" id="SM00831">
    <property type="entry name" value="Cation_ATPase_N"/>
    <property type="match status" value="1"/>
</dbReference>
<evidence type="ECO:0000259" key="3">
    <source>
        <dbReference type="SMART" id="SM00831"/>
    </source>
</evidence>
<evidence type="ECO:0000256" key="2">
    <source>
        <dbReference type="ARBA" id="ARBA00022842"/>
    </source>
</evidence>
<feature type="domain" description="Cation-transporting P-type ATPase N-terminal" evidence="3">
    <location>
        <begin position="91"/>
        <end position="162"/>
    </location>
</feature>